<dbReference type="GO" id="GO:0004521">
    <property type="term" value="F:RNA endonuclease activity"/>
    <property type="evidence" value="ECO:0007669"/>
    <property type="project" value="InterPro"/>
</dbReference>
<gene>
    <name evidence="7" type="ORF">DFH08DRAFT_824073</name>
</gene>
<dbReference type="GO" id="GO:0016829">
    <property type="term" value="F:lyase activity"/>
    <property type="evidence" value="ECO:0007669"/>
    <property type="project" value="UniProtKB-KW"/>
</dbReference>
<dbReference type="SUPFAM" id="SSF53933">
    <property type="entry name" value="Microbial ribonucleases"/>
    <property type="match status" value="1"/>
</dbReference>
<dbReference type="PANTHER" id="PTHR42104">
    <property type="entry name" value="EXTRACELLULAR GUANYL-SPECIFIC RIBONUCLEASE RNTA (AFU_ORTHOLOGUE AFUA_4G03230)"/>
    <property type="match status" value="1"/>
</dbReference>
<protein>
    <submittedName>
        <fullName evidence="7">Guanyl-specific ribonuclease C2</fullName>
    </submittedName>
</protein>
<organism evidence="7 8">
    <name type="scientific">Mycena albidolilacea</name>
    <dbReference type="NCBI Taxonomy" id="1033008"/>
    <lineage>
        <taxon>Eukaryota</taxon>
        <taxon>Fungi</taxon>
        <taxon>Dikarya</taxon>
        <taxon>Basidiomycota</taxon>
        <taxon>Agaricomycotina</taxon>
        <taxon>Agaricomycetes</taxon>
        <taxon>Agaricomycetidae</taxon>
        <taxon>Agaricales</taxon>
        <taxon>Marasmiineae</taxon>
        <taxon>Mycenaceae</taxon>
        <taxon>Mycena</taxon>
    </lineage>
</organism>
<reference evidence="7" key="1">
    <citation type="submission" date="2023-03" db="EMBL/GenBank/DDBJ databases">
        <title>Massive genome expansion in bonnet fungi (Mycena s.s.) driven by repeated elements and novel gene families across ecological guilds.</title>
        <authorList>
            <consortium name="Lawrence Berkeley National Laboratory"/>
            <person name="Harder C.B."/>
            <person name="Miyauchi S."/>
            <person name="Viragh M."/>
            <person name="Kuo A."/>
            <person name="Thoen E."/>
            <person name="Andreopoulos B."/>
            <person name="Lu D."/>
            <person name="Skrede I."/>
            <person name="Drula E."/>
            <person name="Henrissat B."/>
            <person name="Morin E."/>
            <person name="Kohler A."/>
            <person name="Barry K."/>
            <person name="LaButti K."/>
            <person name="Morin E."/>
            <person name="Salamov A."/>
            <person name="Lipzen A."/>
            <person name="Mereny Z."/>
            <person name="Hegedus B."/>
            <person name="Baldrian P."/>
            <person name="Stursova M."/>
            <person name="Weitz H."/>
            <person name="Taylor A."/>
            <person name="Grigoriev I.V."/>
            <person name="Nagy L.G."/>
            <person name="Martin F."/>
            <person name="Kauserud H."/>
        </authorList>
    </citation>
    <scope>NUCLEOTIDE SEQUENCE</scope>
    <source>
        <strain evidence="7">CBHHK002</strain>
    </source>
</reference>
<keyword evidence="6" id="KW-0732">Signal</keyword>
<dbReference type="PANTHER" id="PTHR42104:SF1">
    <property type="entry name" value="EXTRACELLULAR GUANYL-SPECIFIC RIBONUCLEASE RNTA (AFU_ORTHOLOGUE AFUA_4G03230)"/>
    <property type="match status" value="1"/>
</dbReference>
<keyword evidence="3" id="KW-0378">Hydrolase</keyword>
<dbReference type="Pfam" id="PF00545">
    <property type="entry name" value="Ribonuclease"/>
    <property type="match status" value="1"/>
</dbReference>
<dbReference type="Proteomes" id="UP001218218">
    <property type="component" value="Unassembled WGS sequence"/>
</dbReference>
<name>A0AAD6Z566_9AGAR</name>
<evidence type="ECO:0000313" key="8">
    <source>
        <dbReference type="Proteomes" id="UP001218218"/>
    </source>
</evidence>
<evidence type="ECO:0000256" key="3">
    <source>
        <dbReference type="ARBA" id="ARBA00022801"/>
    </source>
</evidence>
<dbReference type="AlphaFoldDB" id="A0AAD6Z566"/>
<dbReference type="InterPro" id="IPR016191">
    <property type="entry name" value="Ribonuclease/ribotoxin"/>
</dbReference>
<keyword evidence="4" id="KW-1015">Disulfide bond</keyword>
<evidence type="ECO:0000256" key="6">
    <source>
        <dbReference type="SAM" id="SignalP"/>
    </source>
</evidence>
<evidence type="ECO:0000256" key="1">
    <source>
        <dbReference type="ARBA" id="ARBA00022722"/>
    </source>
</evidence>
<feature type="signal peptide" evidence="6">
    <location>
        <begin position="1"/>
        <end position="19"/>
    </location>
</feature>
<comment type="caution">
    <text evidence="7">The sequence shown here is derived from an EMBL/GenBank/DDBJ whole genome shotgun (WGS) entry which is preliminary data.</text>
</comment>
<dbReference type="Gene3D" id="3.10.450.30">
    <property type="entry name" value="Microbial ribonucleases"/>
    <property type="match status" value="1"/>
</dbReference>
<dbReference type="EMBL" id="JARIHO010000087">
    <property type="protein sequence ID" value="KAJ7307762.1"/>
    <property type="molecule type" value="Genomic_DNA"/>
</dbReference>
<evidence type="ECO:0000256" key="5">
    <source>
        <dbReference type="ARBA" id="ARBA00023239"/>
    </source>
</evidence>
<sequence length="145" mass="15300">MFPHSLIVVASALSALALAVPTGAQANVSCGRNVFATAQVTAAVDDGYQRVKDNRIIDRTYPKAYRNTDRLSMACGGNSMFEFPLVAGGRAFTGGDPGPDRVIFNESRILCAVITHSGAPGNTFVSCKVFTFPSVQIAPWTVTSG</sequence>
<evidence type="ECO:0000256" key="4">
    <source>
        <dbReference type="ARBA" id="ARBA00023157"/>
    </source>
</evidence>
<evidence type="ECO:0000313" key="7">
    <source>
        <dbReference type="EMBL" id="KAJ7307762.1"/>
    </source>
</evidence>
<dbReference type="GO" id="GO:0003723">
    <property type="term" value="F:RNA binding"/>
    <property type="evidence" value="ECO:0007669"/>
    <property type="project" value="InterPro"/>
</dbReference>
<feature type="chain" id="PRO_5042027995" evidence="6">
    <location>
        <begin position="20"/>
        <end position="145"/>
    </location>
</feature>
<accession>A0AAD6Z566</accession>
<keyword evidence="5" id="KW-0456">Lyase</keyword>
<proteinExistence type="predicted"/>
<keyword evidence="8" id="KW-1185">Reference proteome</keyword>
<dbReference type="GO" id="GO:0016787">
    <property type="term" value="F:hydrolase activity"/>
    <property type="evidence" value="ECO:0007669"/>
    <property type="project" value="UniProtKB-KW"/>
</dbReference>
<keyword evidence="1" id="KW-0540">Nuclease</keyword>
<evidence type="ECO:0000256" key="2">
    <source>
        <dbReference type="ARBA" id="ARBA00022759"/>
    </source>
</evidence>
<dbReference type="InterPro" id="IPR000026">
    <property type="entry name" value="N1-like"/>
</dbReference>
<keyword evidence="2" id="KW-0255">Endonuclease</keyword>